<organism evidence="1 2">
    <name type="scientific">Hymenobacter psychrotolerans DSM 18569</name>
    <dbReference type="NCBI Taxonomy" id="1121959"/>
    <lineage>
        <taxon>Bacteria</taxon>
        <taxon>Pseudomonadati</taxon>
        <taxon>Bacteroidota</taxon>
        <taxon>Cytophagia</taxon>
        <taxon>Cytophagales</taxon>
        <taxon>Hymenobacteraceae</taxon>
        <taxon>Hymenobacter</taxon>
    </lineage>
</organism>
<dbReference type="RefSeq" id="WP_073285218.1">
    <property type="nucleotide sequence ID" value="NZ_FRAS01000012.1"/>
</dbReference>
<proteinExistence type="predicted"/>
<keyword evidence="2" id="KW-1185">Reference proteome</keyword>
<dbReference type="EMBL" id="FRAS01000012">
    <property type="protein sequence ID" value="SHL26170.1"/>
    <property type="molecule type" value="Genomic_DNA"/>
</dbReference>
<gene>
    <name evidence="1" type="ORF">SAMN02746009_02440</name>
</gene>
<name>A0A1M6Z6Y7_9BACT</name>
<dbReference type="STRING" id="1121959.SAMN02746009_02440"/>
<dbReference type="OrthoDB" id="886206at2"/>
<sequence length="96" mass="11084">MPNNTQTVQEYPSGAIFVTDPATRNELDMQPFLKLLYERYRGDKDYLVEALEELSHYLIHEETECDSARKLRRILGIVNSLTTAIDSITTRKAHRA</sequence>
<reference evidence="2" key="1">
    <citation type="submission" date="2016-11" db="EMBL/GenBank/DDBJ databases">
        <authorList>
            <person name="Varghese N."/>
            <person name="Submissions S."/>
        </authorList>
    </citation>
    <scope>NUCLEOTIDE SEQUENCE [LARGE SCALE GENOMIC DNA]</scope>
    <source>
        <strain evidence="2">DSM 18569</strain>
    </source>
</reference>
<dbReference type="Proteomes" id="UP000183947">
    <property type="component" value="Unassembled WGS sequence"/>
</dbReference>
<protein>
    <submittedName>
        <fullName evidence="1">Uncharacterized protein</fullName>
    </submittedName>
</protein>
<evidence type="ECO:0000313" key="2">
    <source>
        <dbReference type="Proteomes" id="UP000183947"/>
    </source>
</evidence>
<accession>A0A1M6Z6Y7</accession>
<dbReference type="AlphaFoldDB" id="A0A1M6Z6Y7"/>
<evidence type="ECO:0000313" key="1">
    <source>
        <dbReference type="EMBL" id="SHL26170.1"/>
    </source>
</evidence>